<dbReference type="SMART" id="SM00150">
    <property type="entry name" value="SPEC"/>
    <property type="match status" value="2"/>
</dbReference>
<dbReference type="CDD" id="cd00176">
    <property type="entry name" value="SPEC"/>
    <property type="match status" value="1"/>
</dbReference>
<dbReference type="Proteomes" id="UP001165289">
    <property type="component" value="Unassembled WGS sequence"/>
</dbReference>
<dbReference type="InterPro" id="IPR002017">
    <property type="entry name" value="Spectrin_repeat"/>
</dbReference>
<dbReference type="InterPro" id="IPR018159">
    <property type="entry name" value="Spectrin/alpha-actinin"/>
</dbReference>
<dbReference type="AlphaFoldDB" id="A0AAV7KM31"/>
<keyword evidence="1" id="KW-0677">Repeat</keyword>
<evidence type="ECO:0000256" key="1">
    <source>
        <dbReference type="ARBA" id="ARBA00022737"/>
    </source>
</evidence>
<name>A0AAV7KM31_9METZ</name>
<accession>A0AAV7KM31</accession>
<evidence type="ECO:0000313" key="2">
    <source>
        <dbReference type="EMBL" id="KAI6661823.1"/>
    </source>
</evidence>
<dbReference type="Gene3D" id="1.20.58.60">
    <property type="match status" value="2"/>
</dbReference>
<keyword evidence="3" id="KW-1185">Reference proteome</keyword>
<gene>
    <name evidence="2" type="ORF">LOD99_9775</name>
</gene>
<comment type="caution">
    <text evidence="2">The sequence shown here is derived from an EMBL/GenBank/DDBJ whole genome shotgun (WGS) entry which is preliminary data.</text>
</comment>
<proteinExistence type="predicted"/>
<dbReference type="SUPFAM" id="SSF46966">
    <property type="entry name" value="Spectrin repeat"/>
    <property type="match status" value="2"/>
</dbReference>
<evidence type="ECO:0000313" key="3">
    <source>
        <dbReference type="Proteomes" id="UP001165289"/>
    </source>
</evidence>
<dbReference type="PANTHER" id="PTHR11915">
    <property type="entry name" value="SPECTRIN/FILAMIN RELATED CYTOSKELETAL PROTEIN"/>
    <property type="match status" value="1"/>
</dbReference>
<organism evidence="2 3">
    <name type="scientific">Oopsacas minuta</name>
    <dbReference type="NCBI Taxonomy" id="111878"/>
    <lineage>
        <taxon>Eukaryota</taxon>
        <taxon>Metazoa</taxon>
        <taxon>Porifera</taxon>
        <taxon>Hexactinellida</taxon>
        <taxon>Hexasterophora</taxon>
        <taxon>Lyssacinosida</taxon>
        <taxon>Leucopsacidae</taxon>
        <taxon>Oopsacas</taxon>
    </lineage>
</organism>
<protein>
    <submittedName>
        <fullName evidence="2">Spectrin alpha chain, non-erythrocytic 1</fullName>
    </submittedName>
</protein>
<dbReference type="EMBL" id="JAKMXF010000005">
    <property type="protein sequence ID" value="KAI6661823.1"/>
    <property type="molecule type" value="Genomic_DNA"/>
</dbReference>
<reference evidence="2 3" key="1">
    <citation type="journal article" date="2023" name="BMC Biol.">
        <title>The compact genome of the sponge Oopsacas minuta (Hexactinellida) is lacking key metazoan core genes.</title>
        <authorList>
            <person name="Santini S."/>
            <person name="Schenkelaars Q."/>
            <person name="Jourda C."/>
            <person name="Duchesne M."/>
            <person name="Belahbib H."/>
            <person name="Rocher C."/>
            <person name="Selva M."/>
            <person name="Riesgo A."/>
            <person name="Vervoort M."/>
            <person name="Leys S.P."/>
            <person name="Kodjabachian L."/>
            <person name="Le Bivic A."/>
            <person name="Borchiellini C."/>
            <person name="Claverie J.M."/>
            <person name="Renard E."/>
        </authorList>
    </citation>
    <scope>NUCLEOTIDE SEQUENCE [LARGE SCALE GENOMIC DNA]</scope>
    <source>
        <strain evidence="2">SPO-2</strain>
    </source>
</reference>
<dbReference type="Pfam" id="PF00435">
    <property type="entry name" value="Spectrin"/>
    <property type="match status" value="2"/>
</dbReference>
<sequence length="285" mass="32923">MNASFDLFSHNISNRALQLRACNYFQRFLTEQRDLLFWITSLQGQIHIGELSLEISGAEALLMRIEELKIEIYAREDNYNSVYNFGLELVQDVHFSKQEISTRLDELKSNWLELNDAYHSQESKVSQLLALLIYFRDVEQCENWISLKNTFISNIESDVSLDGVHLILRNVNELSDSLLIQDDKVSGLQESATTLIQSRHYASAVIAEKRVDILQKWKGLKALVSDKREDVVYMYSLHQFLLDAADIEGWISEKCETCVSDSFKTSTYTSIEHFCNRQETSKAEV</sequence>